<dbReference type="AlphaFoldDB" id="A0AAW8LAP5"/>
<dbReference type="Proteomes" id="UP001230065">
    <property type="component" value="Unassembled WGS sequence"/>
</dbReference>
<organism evidence="1 2">
    <name type="scientific">Actinomyces oris</name>
    <dbReference type="NCBI Taxonomy" id="544580"/>
    <lineage>
        <taxon>Bacteria</taxon>
        <taxon>Bacillati</taxon>
        <taxon>Actinomycetota</taxon>
        <taxon>Actinomycetes</taxon>
        <taxon>Actinomycetales</taxon>
        <taxon>Actinomycetaceae</taxon>
        <taxon>Actinomyces</taxon>
    </lineage>
</organism>
<proteinExistence type="predicted"/>
<accession>A0AAW8LAP5</accession>
<comment type="caution">
    <text evidence="1">The sequence shown here is derived from an EMBL/GenBank/DDBJ whole genome shotgun (WGS) entry which is preliminary data.</text>
</comment>
<reference evidence="1" key="1">
    <citation type="submission" date="2022-06" db="EMBL/GenBank/DDBJ databases">
        <title>Draft Genome Sequences of Three Actinomyces oris Strains, Isolated from Healthy Human Feces.</title>
        <authorList>
            <person name="Ye Y."/>
            <person name="Liu C."/>
            <person name="Zhao J."/>
            <person name="Xu J."/>
            <person name="Huang H."/>
            <person name="Wang B."/>
            <person name="Wei J."/>
            <person name="Jing X."/>
        </authorList>
    </citation>
    <scope>NUCLEOTIDE SEQUENCE</scope>
    <source>
        <strain evidence="1">CNGBCC1803727</strain>
    </source>
</reference>
<sequence length="145" mass="16647">MHRLHNIPIPYLTQILLESVTRRCLRVEIFAAGNHGAVLHSYNALPQIPARLPQLFPILILVMPDRLSRMCPFVADHDLVDSWLCKPVGLEELDFGMILWSRNKLDLDKDRTSHFRLLSQQHPQVTLDVLKPSSNAKPAEIRSRN</sequence>
<dbReference type="EMBL" id="JAMZMF010000011">
    <property type="protein sequence ID" value="MDR0177973.1"/>
    <property type="molecule type" value="Genomic_DNA"/>
</dbReference>
<gene>
    <name evidence="1" type="ORF">RF687_08445</name>
</gene>
<dbReference type="RefSeq" id="WP_308679987.1">
    <property type="nucleotide sequence ID" value="NZ_JAMZMF010000011.1"/>
</dbReference>
<evidence type="ECO:0000313" key="2">
    <source>
        <dbReference type="Proteomes" id="UP001230065"/>
    </source>
</evidence>
<evidence type="ECO:0000313" key="1">
    <source>
        <dbReference type="EMBL" id="MDR0177973.1"/>
    </source>
</evidence>
<protein>
    <submittedName>
        <fullName evidence="1">Uncharacterized protein</fullName>
    </submittedName>
</protein>
<name>A0AAW8LAP5_9ACTO</name>